<reference evidence="3" key="1">
    <citation type="submission" date="2022-11" db="UniProtKB">
        <authorList>
            <consortium name="WormBaseParasite"/>
        </authorList>
    </citation>
    <scope>IDENTIFICATION</scope>
</reference>
<keyword evidence="2" id="KW-1185">Reference proteome</keyword>
<dbReference type="AlphaFoldDB" id="A0A915DBM9"/>
<dbReference type="Proteomes" id="UP000887574">
    <property type="component" value="Unplaced"/>
</dbReference>
<name>A0A915DBM9_9BILA</name>
<feature type="region of interest" description="Disordered" evidence="1">
    <location>
        <begin position="48"/>
        <end position="75"/>
    </location>
</feature>
<evidence type="ECO:0000313" key="3">
    <source>
        <dbReference type="WBParaSite" id="jg1753"/>
    </source>
</evidence>
<evidence type="ECO:0000313" key="2">
    <source>
        <dbReference type="Proteomes" id="UP000887574"/>
    </source>
</evidence>
<feature type="region of interest" description="Disordered" evidence="1">
    <location>
        <begin position="1"/>
        <end position="24"/>
    </location>
</feature>
<organism evidence="2 3">
    <name type="scientific">Ditylenchus dipsaci</name>
    <dbReference type="NCBI Taxonomy" id="166011"/>
    <lineage>
        <taxon>Eukaryota</taxon>
        <taxon>Metazoa</taxon>
        <taxon>Ecdysozoa</taxon>
        <taxon>Nematoda</taxon>
        <taxon>Chromadorea</taxon>
        <taxon>Rhabditida</taxon>
        <taxon>Tylenchina</taxon>
        <taxon>Tylenchomorpha</taxon>
        <taxon>Sphaerularioidea</taxon>
        <taxon>Anguinidae</taxon>
        <taxon>Anguininae</taxon>
        <taxon>Ditylenchus</taxon>
    </lineage>
</organism>
<protein>
    <submittedName>
        <fullName evidence="3">Uncharacterized protein</fullName>
    </submittedName>
</protein>
<sequence>MDPKAEEQLIPGDSGPPAKKQKIDSNTQGAVVLGSGFFWHSTSSLSRRRAQRWNGSSPSTHGPRPLTRRTALLGW</sequence>
<dbReference type="WBParaSite" id="jg1753">
    <property type="protein sequence ID" value="jg1753"/>
    <property type="gene ID" value="jg1753"/>
</dbReference>
<proteinExistence type="predicted"/>
<evidence type="ECO:0000256" key="1">
    <source>
        <dbReference type="SAM" id="MobiDB-lite"/>
    </source>
</evidence>
<accession>A0A915DBM9</accession>